<evidence type="ECO:0000313" key="3">
    <source>
        <dbReference type="EMBL" id="KAL2049840.1"/>
    </source>
</evidence>
<dbReference type="EMBL" id="JBHFEH010000057">
    <property type="protein sequence ID" value="KAL2049840.1"/>
    <property type="molecule type" value="Genomic_DNA"/>
</dbReference>
<keyword evidence="2" id="KW-0812">Transmembrane</keyword>
<comment type="caution">
    <text evidence="3">The sequence shown here is derived from an EMBL/GenBank/DDBJ whole genome shotgun (WGS) entry which is preliminary data.</text>
</comment>
<keyword evidence="4" id="KW-1185">Reference proteome</keyword>
<gene>
    <name evidence="3" type="ORF">ABVK25_009935</name>
</gene>
<accession>A0ABR4AWJ0</accession>
<reference evidence="3 4" key="1">
    <citation type="submission" date="2024-09" db="EMBL/GenBank/DDBJ databases">
        <title>Rethinking Asexuality: The Enigmatic Case of Functional Sexual Genes in Lepraria (Stereocaulaceae).</title>
        <authorList>
            <person name="Doellman M."/>
            <person name="Sun Y."/>
            <person name="Barcenas-Pena A."/>
            <person name="Lumbsch H.T."/>
            <person name="Grewe F."/>
        </authorList>
    </citation>
    <scope>NUCLEOTIDE SEQUENCE [LARGE SCALE GENOMIC DNA]</scope>
    <source>
        <strain evidence="3 4">Grewe 0041</strain>
    </source>
</reference>
<comment type="similarity">
    <text evidence="1">Belongs to the ustYa family.</text>
</comment>
<organism evidence="3 4">
    <name type="scientific">Lepraria finkii</name>
    <dbReference type="NCBI Taxonomy" id="1340010"/>
    <lineage>
        <taxon>Eukaryota</taxon>
        <taxon>Fungi</taxon>
        <taxon>Dikarya</taxon>
        <taxon>Ascomycota</taxon>
        <taxon>Pezizomycotina</taxon>
        <taxon>Lecanoromycetes</taxon>
        <taxon>OSLEUM clade</taxon>
        <taxon>Lecanoromycetidae</taxon>
        <taxon>Lecanorales</taxon>
        <taxon>Lecanorineae</taxon>
        <taxon>Stereocaulaceae</taxon>
        <taxon>Lepraria</taxon>
    </lineage>
</organism>
<dbReference type="PANTHER" id="PTHR33365:SF6">
    <property type="entry name" value="OXIDASE USTYA"/>
    <property type="match status" value="1"/>
</dbReference>
<dbReference type="Proteomes" id="UP001590951">
    <property type="component" value="Unassembled WGS sequence"/>
</dbReference>
<sequence>MSQSEFSYSPLGWDGSSKRNCLSTTPLRYLGLYWKNITIFTLSISTTVLFTILLDQHTKQITQNASYTVDTGSDEWTQYTWWSKFSSMVPEQEPVVDELWDDILPAHGIVAVDHQWAAERKIPASMSLPSDASKGVYIIDAYHQIHCLKIIRKTFYQITGMNA</sequence>
<feature type="transmembrane region" description="Helical" evidence="2">
    <location>
        <begin position="32"/>
        <end position="54"/>
    </location>
</feature>
<keyword evidence="2" id="KW-0472">Membrane</keyword>
<proteinExistence type="inferred from homology"/>
<keyword evidence="2" id="KW-1133">Transmembrane helix</keyword>
<protein>
    <submittedName>
        <fullName evidence="3">Uncharacterized protein</fullName>
    </submittedName>
</protein>
<dbReference type="Pfam" id="PF11807">
    <property type="entry name" value="UstYa"/>
    <property type="match status" value="1"/>
</dbReference>
<name>A0ABR4AWJ0_9LECA</name>
<evidence type="ECO:0000256" key="2">
    <source>
        <dbReference type="SAM" id="Phobius"/>
    </source>
</evidence>
<evidence type="ECO:0000256" key="1">
    <source>
        <dbReference type="ARBA" id="ARBA00035112"/>
    </source>
</evidence>
<evidence type="ECO:0000313" key="4">
    <source>
        <dbReference type="Proteomes" id="UP001590951"/>
    </source>
</evidence>
<dbReference type="PANTHER" id="PTHR33365">
    <property type="entry name" value="YALI0B05434P"/>
    <property type="match status" value="1"/>
</dbReference>
<dbReference type="InterPro" id="IPR021765">
    <property type="entry name" value="UstYa-like"/>
</dbReference>